<organism evidence="2 3">
    <name type="scientific">Chitinophaga caseinilytica</name>
    <dbReference type="NCBI Taxonomy" id="2267521"/>
    <lineage>
        <taxon>Bacteria</taxon>
        <taxon>Pseudomonadati</taxon>
        <taxon>Bacteroidota</taxon>
        <taxon>Chitinophagia</taxon>
        <taxon>Chitinophagales</taxon>
        <taxon>Chitinophagaceae</taxon>
        <taxon>Chitinophaga</taxon>
    </lineage>
</organism>
<dbReference type="Proteomes" id="UP001449657">
    <property type="component" value="Chromosome"/>
</dbReference>
<feature type="chain" id="PRO_5047117970" description="Molecular chaperone" evidence="1">
    <location>
        <begin position="22"/>
        <end position="272"/>
    </location>
</feature>
<evidence type="ECO:0008006" key="4">
    <source>
        <dbReference type="Google" id="ProtNLM"/>
    </source>
</evidence>
<dbReference type="InterPro" id="IPR013783">
    <property type="entry name" value="Ig-like_fold"/>
</dbReference>
<dbReference type="InterPro" id="IPR008962">
    <property type="entry name" value="PapD-like_sf"/>
</dbReference>
<sequence>MRLFFAGLFSCICMLPAALRAQGNLLITPMRIVFDGKKKVQEVNLANTGDDTARYLISLIEIRMKDNGTFEHITSADTGQRFASPFIRFFPRSVVLPPREAQVVKLQLYNTSELDNGEYRSHLYLRAEPNQPALGEPEDPPADPEGISIKLTPVFGISIPVIVRNGDQHADVSIDSLGVIGKGDTAKLKVTFKRSGNISVYGDIRVEHISPDGKRSSAGLVKGVAVYTPNERRSILLPLKKGPDYTKGRLEISYGPEETTDPPLARAALPLR</sequence>
<proteinExistence type="predicted"/>
<dbReference type="RefSeq" id="WP_341842150.1">
    <property type="nucleotide sequence ID" value="NZ_CP149792.1"/>
</dbReference>
<evidence type="ECO:0000313" key="2">
    <source>
        <dbReference type="EMBL" id="WZN47516.1"/>
    </source>
</evidence>
<dbReference type="EMBL" id="CP150096">
    <property type="protein sequence ID" value="WZN47516.1"/>
    <property type="molecule type" value="Genomic_DNA"/>
</dbReference>
<evidence type="ECO:0000256" key="1">
    <source>
        <dbReference type="SAM" id="SignalP"/>
    </source>
</evidence>
<protein>
    <recommendedName>
        <fullName evidence="4">Molecular chaperone</fullName>
    </recommendedName>
</protein>
<accession>A0ABZ2ZA00</accession>
<feature type="signal peptide" evidence="1">
    <location>
        <begin position="1"/>
        <end position="21"/>
    </location>
</feature>
<dbReference type="Gene3D" id="2.60.40.10">
    <property type="entry name" value="Immunoglobulins"/>
    <property type="match status" value="1"/>
</dbReference>
<evidence type="ECO:0000313" key="3">
    <source>
        <dbReference type="Proteomes" id="UP001449657"/>
    </source>
</evidence>
<name>A0ABZ2ZA00_9BACT</name>
<gene>
    <name evidence="2" type="ORF">WJU22_04925</name>
</gene>
<dbReference type="SUPFAM" id="SSF49354">
    <property type="entry name" value="PapD-like"/>
    <property type="match status" value="1"/>
</dbReference>
<keyword evidence="1" id="KW-0732">Signal</keyword>
<reference evidence="2 3" key="1">
    <citation type="submission" date="2024-03" db="EMBL/GenBank/DDBJ databases">
        <title>Chitinophaga caseinilytica sp. nov., a casein hydrolysing bacterium isolated from forest soil.</title>
        <authorList>
            <person name="Lee D.S."/>
            <person name="Han D.M."/>
            <person name="Baek J.H."/>
            <person name="Choi D.G."/>
            <person name="Jeon J.H."/>
            <person name="Jeon C.O."/>
        </authorList>
    </citation>
    <scope>NUCLEOTIDE SEQUENCE [LARGE SCALE GENOMIC DNA]</scope>
    <source>
        <strain evidence="2 3">KACC 19118</strain>
    </source>
</reference>
<keyword evidence="3" id="KW-1185">Reference proteome</keyword>